<dbReference type="Gene3D" id="1.20.58.340">
    <property type="entry name" value="Magnesium transport protein CorA, transmembrane region"/>
    <property type="match status" value="1"/>
</dbReference>
<proteinExistence type="predicted"/>
<keyword evidence="3" id="KW-1185">Reference proteome</keyword>
<feature type="transmembrane region" description="Helical" evidence="1">
    <location>
        <begin position="301"/>
        <end position="321"/>
    </location>
</feature>
<name>A0A6G1I5K3_9PEZI</name>
<evidence type="ECO:0000313" key="2">
    <source>
        <dbReference type="EMBL" id="KAF2403542.1"/>
    </source>
</evidence>
<feature type="transmembrane region" description="Helical" evidence="1">
    <location>
        <begin position="259"/>
        <end position="281"/>
    </location>
</feature>
<accession>A0A6G1I5K3</accession>
<evidence type="ECO:0000313" key="3">
    <source>
        <dbReference type="Proteomes" id="UP000799640"/>
    </source>
</evidence>
<dbReference type="EMBL" id="ML996689">
    <property type="protein sequence ID" value="KAF2403542.1"/>
    <property type="molecule type" value="Genomic_DNA"/>
</dbReference>
<sequence>MPALWWTHCVRRANGYFGCEDTFDADGKFDGHNTWLRFLIKQVQGSNPHKKDYFWQKFNIFTRWEPGRTTVLVFDPPEAFSNDFKDNQPPCYLADLTTAFLADPYAFHARLLTYPIISLQESAVWRIRNLLRDIETRRPSGTRPSPDYPRLHDVARHAIHVAETLDLAVSTVHAIIAGHEGFAVRVPGGGMGAVRRAHLQQLRFAEHLLKGLKLREQSNKERLSNEINLSFNIVAQYDSRISVQIGHAARQDNSAMRTIAFMTLAFLPSTFISAIFSTSFFNYTPPSDGQPGKWHMSEKIWIFWVFALPLTAVTVLLWHYWHKLFPPPPIDEVGLLSFQNRGGTDSWGLE</sequence>
<gene>
    <name evidence="2" type="ORF">EJ06DRAFT_553823</name>
</gene>
<dbReference type="AlphaFoldDB" id="A0A6G1I5K3"/>
<keyword evidence="1" id="KW-0812">Transmembrane</keyword>
<dbReference type="Proteomes" id="UP000799640">
    <property type="component" value="Unassembled WGS sequence"/>
</dbReference>
<reference evidence="2" key="1">
    <citation type="journal article" date="2020" name="Stud. Mycol.">
        <title>101 Dothideomycetes genomes: a test case for predicting lifestyles and emergence of pathogens.</title>
        <authorList>
            <person name="Haridas S."/>
            <person name="Albert R."/>
            <person name="Binder M."/>
            <person name="Bloem J."/>
            <person name="Labutti K."/>
            <person name="Salamov A."/>
            <person name="Andreopoulos B."/>
            <person name="Baker S."/>
            <person name="Barry K."/>
            <person name="Bills G."/>
            <person name="Bluhm B."/>
            <person name="Cannon C."/>
            <person name="Castanera R."/>
            <person name="Culley D."/>
            <person name="Daum C."/>
            <person name="Ezra D."/>
            <person name="Gonzalez J."/>
            <person name="Henrissat B."/>
            <person name="Kuo A."/>
            <person name="Liang C."/>
            <person name="Lipzen A."/>
            <person name="Lutzoni F."/>
            <person name="Magnuson J."/>
            <person name="Mondo S."/>
            <person name="Nolan M."/>
            <person name="Ohm R."/>
            <person name="Pangilinan J."/>
            <person name="Park H.-J."/>
            <person name="Ramirez L."/>
            <person name="Alfaro M."/>
            <person name="Sun H."/>
            <person name="Tritt A."/>
            <person name="Yoshinaga Y."/>
            <person name="Zwiers L.-H."/>
            <person name="Turgeon B."/>
            <person name="Goodwin S."/>
            <person name="Spatafora J."/>
            <person name="Crous P."/>
            <person name="Grigoriev I."/>
        </authorList>
    </citation>
    <scope>NUCLEOTIDE SEQUENCE</scope>
    <source>
        <strain evidence="2">CBS 262.69</strain>
    </source>
</reference>
<protein>
    <recommendedName>
        <fullName evidence="4">Cora-domain-containing protein</fullName>
    </recommendedName>
</protein>
<dbReference type="OrthoDB" id="2830640at2759"/>
<evidence type="ECO:0008006" key="4">
    <source>
        <dbReference type="Google" id="ProtNLM"/>
    </source>
</evidence>
<keyword evidence="1" id="KW-1133">Transmembrane helix</keyword>
<organism evidence="2 3">
    <name type="scientific">Trichodelitschia bisporula</name>
    <dbReference type="NCBI Taxonomy" id="703511"/>
    <lineage>
        <taxon>Eukaryota</taxon>
        <taxon>Fungi</taxon>
        <taxon>Dikarya</taxon>
        <taxon>Ascomycota</taxon>
        <taxon>Pezizomycotina</taxon>
        <taxon>Dothideomycetes</taxon>
        <taxon>Dothideomycetes incertae sedis</taxon>
        <taxon>Phaeotrichales</taxon>
        <taxon>Phaeotrichaceae</taxon>
        <taxon>Trichodelitschia</taxon>
    </lineage>
</organism>
<keyword evidence="1" id="KW-0472">Membrane</keyword>
<evidence type="ECO:0000256" key="1">
    <source>
        <dbReference type="SAM" id="Phobius"/>
    </source>
</evidence>